<evidence type="ECO:0000313" key="1">
    <source>
        <dbReference type="EMBL" id="HIT40954.1"/>
    </source>
</evidence>
<gene>
    <name evidence="1" type="ORF">IAB60_02455</name>
</gene>
<reference evidence="1" key="1">
    <citation type="submission" date="2020-10" db="EMBL/GenBank/DDBJ databases">
        <authorList>
            <person name="Gilroy R."/>
        </authorList>
    </citation>
    <scope>NUCLEOTIDE SEQUENCE</scope>
    <source>
        <strain evidence="1">CHK123-3438</strain>
    </source>
</reference>
<dbReference type="Proteomes" id="UP000886860">
    <property type="component" value="Unassembled WGS sequence"/>
</dbReference>
<reference evidence="1" key="2">
    <citation type="journal article" date="2021" name="PeerJ">
        <title>Extensive microbial diversity within the chicken gut microbiome revealed by metagenomics and culture.</title>
        <authorList>
            <person name="Gilroy R."/>
            <person name="Ravi A."/>
            <person name="Getino M."/>
            <person name="Pursley I."/>
            <person name="Horton D.L."/>
            <person name="Alikhan N.F."/>
            <person name="Baker D."/>
            <person name="Gharbi K."/>
            <person name="Hall N."/>
            <person name="Watson M."/>
            <person name="Adriaenssens E.M."/>
            <person name="Foster-Nyarko E."/>
            <person name="Jarju S."/>
            <person name="Secka A."/>
            <person name="Antonio M."/>
            <person name="Oren A."/>
            <person name="Chaudhuri R.R."/>
            <person name="La Ragione R."/>
            <person name="Hildebrand F."/>
            <person name="Pallen M.J."/>
        </authorList>
    </citation>
    <scope>NUCLEOTIDE SEQUENCE</scope>
    <source>
        <strain evidence="1">CHK123-3438</strain>
    </source>
</reference>
<accession>A0A9D1GIV4</accession>
<sequence>MRWIGAGLVVLSCTSLGFQTAWQWRMRLRWLEQLRQMIYFLKGEILYGHTALNEALDRVGQRCLQAEGERGLRKLPLFFLSVAGRIDRQEGEAFCQIWREEMEALKISPLTEEDKKALKNLGDHLGYLDLTMQERNLLLYLEQLDEQIGYLRCHLKERTKLYTSLGIMGGLFLTVALL</sequence>
<dbReference type="EMBL" id="DVKS01000043">
    <property type="protein sequence ID" value="HIT40954.1"/>
    <property type="molecule type" value="Genomic_DNA"/>
</dbReference>
<proteinExistence type="predicted"/>
<dbReference type="InterPro" id="IPR014198">
    <property type="entry name" value="Spore_III_AB"/>
</dbReference>
<protein>
    <submittedName>
        <fullName evidence="1">Stage III sporulation protein AB</fullName>
    </submittedName>
</protein>
<name>A0A9D1GIV4_9FIRM</name>
<dbReference type="AlphaFoldDB" id="A0A9D1GIV4"/>
<dbReference type="PIRSF" id="PIRSF021435">
    <property type="entry name" value="SpoIIIAB"/>
    <property type="match status" value="1"/>
</dbReference>
<organism evidence="1 2">
    <name type="scientific">Candidatus Caccovicinus merdipullorum</name>
    <dbReference type="NCBI Taxonomy" id="2840724"/>
    <lineage>
        <taxon>Bacteria</taxon>
        <taxon>Bacillati</taxon>
        <taxon>Bacillota</taxon>
        <taxon>Clostridia</taxon>
        <taxon>Eubacteriales</taxon>
        <taxon>Candidatus Caccovicinus</taxon>
    </lineage>
</organism>
<comment type="caution">
    <text evidence="1">The sequence shown here is derived from an EMBL/GenBank/DDBJ whole genome shotgun (WGS) entry which is preliminary data.</text>
</comment>
<evidence type="ECO:0000313" key="2">
    <source>
        <dbReference type="Proteomes" id="UP000886860"/>
    </source>
</evidence>
<dbReference type="Pfam" id="PF09548">
    <property type="entry name" value="Spore_III_AB"/>
    <property type="match status" value="1"/>
</dbReference>